<dbReference type="Proteomes" id="UP000095728">
    <property type="component" value="Unassembled WGS sequence"/>
</dbReference>
<dbReference type="OrthoDB" id="10264149at2759"/>
<feature type="compositionally biased region" description="Basic and acidic residues" evidence="8">
    <location>
        <begin position="387"/>
        <end position="397"/>
    </location>
</feature>
<dbReference type="PANTHER" id="PTHR10048:SF22">
    <property type="entry name" value="PHOSPHATIDYLINOSITOL 4-KINASE BETA"/>
    <property type="match status" value="1"/>
</dbReference>
<dbReference type="Pfam" id="PF11522">
    <property type="entry name" value="Pik1"/>
    <property type="match status" value="1"/>
</dbReference>
<dbReference type="GO" id="GO:0016020">
    <property type="term" value="C:membrane"/>
    <property type="evidence" value="ECO:0007669"/>
    <property type="project" value="TreeGrafter"/>
</dbReference>
<dbReference type="Gene3D" id="1.10.1070.11">
    <property type="entry name" value="Phosphatidylinositol 3-/4-kinase, catalytic domain"/>
    <property type="match status" value="1"/>
</dbReference>
<evidence type="ECO:0000256" key="4">
    <source>
        <dbReference type="ARBA" id="ARBA00012169"/>
    </source>
</evidence>
<evidence type="ECO:0000313" key="12">
    <source>
        <dbReference type="Proteomes" id="UP000095728"/>
    </source>
</evidence>
<feature type="compositionally biased region" description="Low complexity" evidence="8">
    <location>
        <begin position="259"/>
        <end position="271"/>
    </location>
</feature>
<comment type="similarity">
    <text evidence="3">Belongs to the PI3/PI4-kinase family. Type III PI4K subfamily.</text>
</comment>
<sequence>MASLSATPTPNTPVVSTRTSQQLDTKIPSEQEKLWNTINSKDFTLYKNIEYLIKYSNNIGIHFYLCQTLLSFPHYSLQFYIPQFVQILLTLETESLALEEALMKLSSENPHFALLTFWQLQALLGDLSNDPKSYGFEVARRNLNKLQNLLLDFSQTSDVSVFADPNNFEYQNIENSPDHEIQNNMLRVENTKMRENAHPLIVGSSMVWASVGLPQVGAHIKPLVVSQGKREKSHVFTVAKNAFKKLNKNIQSLKANDHNSGNGTNTSSNNSFQKHHRKSTKHSKKNQKLDTKVILSDSITKEDLEFKKIRELSPTRGSLQKERSFDIVDKIGNELYDQTMSSSIRIPKRRSQRFLTTVNSPVSKSPSISPSQLNKDYATLPNSPTEGHTKSSSKDKSWLHRVHQAGNEAFMNSMPELENDLSNASLSPRTTHAQSANGEENNGVGFDDVNSITSLGKSASKPDLKVNTDTTRLREMKDSALVGTPTFNPFDQHQERRSSLRHGANLFDIDPSKLSTAKKIKLLKMNYFRCETQFVIALESISQRLSRVPKAARLSMLRAELALLNRDLPAEVDIPTLLPSNKKGKLHKLVNIVCNEAQVLNSAEKVPYLLFIEYLRDDMDFDPTTEANEDLLQERPQDGSFIFDLTNIKNKDYPEAQLTQAEKSNAFSQPLGSPASLFSKREVDLGDLSMVKVEKESTADAYRRKISMTWAEKAPLVTNNGQVLNSREQGNTLSTTSLTDQKLQMHDRHNSVSSLDDLATQMRISAVMLAQLENNSQTNVKLRESTEEIRATIIKSMQQVQDKFGFRDLETIENSAGERKLENDLLTGGLLMTKMDTSYLGEDWNTKRERIKRTSKYGHLDNWDLCSVIAKSGDDLRQEAFACQLIQAIANIWQDELLDIWVKKMRILITSPTTGLVETITNAVSIHSIKKSLTTKMLENGELNNAKGEIATLLDHFRYAYGDPNGYRYKRAQDSFASSLAAYSLICYLLQIKDRHNGNIMIDNDGHVVHIDFGFMFSNSPGSVGFEAAPFKLTLEYIDVLGGLQGAPFLKFCELVKNGFKALRKHASQLVSMCSIMQKESLQPCFNAGEQTSVQFEQRFMLSLSDDECDKFVEDYLIGKSVGSMYTRLYDQFQLITQGIYS</sequence>
<keyword evidence="6 11" id="KW-0418">Kinase</keyword>
<dbReference type="GO" id="GO:0005737">
    <property type="term" value="C:cytoplasm"/>
    <property type="evidence" value="ECO:0007669"/>
    <property type="project" value="TreeGrafter"/>
</dbReference>
<dbReference type="FunFam" id="1.10.1070.11:FF:000016">
    <property type="entry name" value="PIK1p Phosphatidylinositol 4-kinase"/>
    <property type="match status" value="1"/>
</dbReference>
<dbReference type="SUPFAM" id="SSF48371">
    <property type="entry name" value="ARM repeat"/>
    <property type="match status" value="1"/>
</dbReference>
<dbReference type="InterPro" id="IPR018936">
    <property type="entry name" value="PI3/4_kinase_CS"/>
</dbReference>
<keyword evidence="5" id="KW-0808">Transferase</keyword>
<organism evidence="11 12">
    <name type="scientific">Hanseniaspora osmophila</name>
    <dbReference type="NCBI Taxonomy" id="56408"/>
    <lineage>
        <taxon>Eukaryota</taxon>
        <taxon>Fungi</taxon>
        <taxon>Dikarya</taxon>
        <taxon>Ascomycota</taxon>
        <taxon>Saccharomycotina</taxon>
        <taxon>Saccharomycetes</taxon>
        <taxon>Saccharomycodales</taxon>
        <taxon>Saccharomycodaceae</taxon>
        <taxon>Hanseniaspora</taxon>
    </lineage>
</organism>
<evidence type="ECO:0000256" key="2">
    <source>
        <dbReference type="ARBA" id="ARBA00004123"/>
    </source>
</evidence>
<dbReference type="EC" id="2.7.1.67" evidence="4"/>
<dbReference type="EMBL" id="LPNM01000006">
    <property type="protein sequence ID" value="OEJ86021.1"/>
    <property type="molecule type" value="Genomic_DNA"/>
</dbReference>
<dbReference type="GO" id="GO:0046854">
    <property type="term" value="P:phosphatidylinositol phosphate biosynthetic process"/>
    <property type="evidence" value="ECO:0007669"/>
    <property type="project" value="InterPro"/>
</dbReference>
<dbReference type="InterPro" id="IPR011009">
    <property type="entry name" value="Kinase-like_dom_sf"/>
</dbReference>
<dbReference type="Gene3D" id="3.30.1010.10">
    <property type="entry name" value="Phosphatidylinositol 3-kinase Catalytic Subunit, Chain A, domain 4"/>
    <property type="match status" value="1"/>
</dbReference>
<dbReference type="CDD" id="cd05168">
    <property type="entry name" value="PI4Kc_III_beta"/>
    <property type="match status" value="1"/>
</dbReference>
<dbReference type="FunFam" id="3.30.1010.10:FF:000021">
    <property type="entry name" value="Phosphatidylinositol 4-kinase"/>
    <property type="match status" value="1"/>
</dbReference>
<dbReference type="PROSITE" id="PS50290">
    <property type="entry name" value="PI3_4_KINASE_3"/>
    <property type="match status" value="1"/>
</dbReference>
<comment type="caution">
    <text evidence="11">The sequence shown here is derived from an EMBL/GenBank/DDBJ whole genome shotgun (WGS) entry which is preliminary data.</text>
</comment>
<name>A0A1E5RGI7_9ASCO</name>
<feature type="region of interest" description="Disordered" evidence="8">
    <location>
        <begin position="357"/>
        <end position="397"/>
    </location>
</feature>
<dbReference type="Gene3D" id="6.10.140.1260">
    <property type="match status" value="1"/>
</dbReference>
<dbReference type="FunCoup" id="A0A1E5RGI7">
    <property type="interactions" value="881"/>
</dbReference>
<comment type="subcellular location">
    <subcellularLocation>
        <location evidence="2">Nucleus</location>
    </subcellularLocation>
</comment>
<dbReference type="Pfam" id="PF00454">
    <property type="entry name" value="PI3_PI4_kinase"/>
    <property type="match status" value="1"/>
</dbReference>
<dbReference type="InParanoid" id="A0A1E5RGI7"/>
<proteinExistence type="inferred from homology"/>
<reference evidence="12" key="1">
    <citation type="journal article" date="2016" name="Genome Announc.">
        <title>Genome sequences of three species of Hanseniaspora isolated from spontaneous wine fermentations.</title>
        <authorList>
            <person name="Sternes P.R."/>
            <person name="Lee D."/>
            <person name="Kutyna D.R."/>
            <person name="Borneman A.R."/>
        </authorList>
    </citation>
    <scope>NUCLEOTIDE SEQUENCE [LARGE SCALE GENOMIC DNA]</scope>
    <source>
        <strain evidence="12">AWRI3579</strain>
    </source>
</reference>
<gene>
    <name evidence="11" type="ORF">AWRI3579_g1579</name>
</gene>
<dbReference type="PANTHER" id="PTHR10048">
    <property type="entry name" value="PHOSPHATIDYLINOSITOL KINASE"/>
    <property type="match status" value="1"/>
</dbReference>
<dbReference type="GO" id="GO:0048015">
    <property type="term" value="P:phosphatidylinositol-mediated signaling"/>
    <property type="evidence" value="ECO:0007669"/>
    <property type="project" value="TreeGrafter"/>
</dbReference>
<dbReference type="PROSITE" id="PS00915">
    <property type="entry name" value="PI3_4_KINASE_1"/>
    <property type="match status" value="1"/>
</dbReference>
<dbReference type="GO" id="GO:0016192">
    <property type="term" value="P:vesicle-mediated transport"/>
    <property type="evidence" value="ECO:0007669"/>
    <property type="project" value="UniProtKB-ARBA"/>
</dbReference>
<evidence type="ECO:0000256" key="5">
    <source>
        <dbReference type="ARBA" id="ARBA00022679"/>
    </source>
</evidence>
<dbReference type="InterPro" id="IPR021601">
    <property type="entry name" value="Phosphatidylino_kinase_fungi"/>
</dbReference>
<dbReference type="SMART" id="SM00146">
    <property type="entry name" value="PI3Kc"/>
    <property type="match status" value="1"/>
</dbReference>
<dbReference type="SUPFAM" id="SSF56112">
    <property type="entry name" value="Protein kinase-like (PK-like)"/>
    <property type="match status" value="1"/>
</dbReference>
<feature type="domain" description="PIK helical" evidence="10">
    <location>
        <begin position="1"/>
        <end position="144"/>
    </location>
</feature>
<dbReference type="InterPro" id="IPR049160">
    <property type="entry name" value="PI4KB-PIK1_PIK"/>
</dbReference>
<feature type="compositionally biased region" description="Low complexity" evidence="8">
    <location>
        <begin position="360"/>
        <end position="371"/>
    </location>
</feature>
<dbReference type="InterPro" id="IPR042236">
    <property type="entry name" value="PI3K_accessory_sf"/>
</dbReference>
<evidence type="ECO:0000256" key="3">
    <source>
        <dbReference type="ARBA" id="ARBA00006209"/>
    </source>
</evidence>
<feature type="region of interest" description="Disordered" evidence="8">
    <location>
        <begin position="1"/>
        <end position="22"/>
    </location>
</feature>
<evidence type="ECO:0000313" key="11">
    <source>
        <dbReference type="EMBL" id="OEJ86021.1"/>
    </source>
</evidence>
<dbReference type="PROSITE" id="PS51545">
    <property type="entry name" value="PIK_HELICAL"/>
    <property type="match status" value="1"/>
</dbReference>
<accession>A0A1E5RGI7</accession>
<dbReference type="GO" id="GO:0005634">
    <property type="term" value="C:nucleus"/>
    <property type="evidence" value="ECO:0007669"/>
    <property type="project" value="UniProtKB-SubCell"/>
</dbReference>
<dbReference type="PROSITE" id="PS00916">
    <property type="entry name" value="PI3_4_KINASE_2"/>
    <property type="match status" value="1"/>
</dbReference>
<evidence type="ECO:0000256" key="8">
    <source>
        <dbReference type="SAM" id="MobiDB-lite"/>
    </source>
</evidence>
<dbReference type="Gene3D" id="1.25.40.70">
    <property type="entry name" value="Phosphatidylinositol 3-kinase, accessory domain (PIK)"/>
    <property type="match status" value="1"/>
</dbReference>
<dbReference type="InterPro" id="IPR016024">
    <property type="entry name" value="ARM-type_fold"/>
</dbReference>
<feature type="domain" description="PI3K/PI4K catalytic" evidence="9">
    <location>
        <begin position="845"/>
        <end position="1125"/>
    </location>
</feature>
<keyword evidence="12" id="KW-1185">Reference proteome</keyword>
<feature type="region of interest" description="Disordered" evidence="8">
    <location>
        <begin position="254"/>
        <end position="289"/>
    </location>
</feature>
<evidence type="ECO:0000256" key="1">
    <source>
        <dbReference type="ARBA" id="ARBA00001686"/>
    </source>
</evidence>
<dbReference type="AlphaFoldDB" id="A0A1E5RGI7"/>
<dbReference type="InterPro" id="IPR036940">
    <property type="entry name" value="PI3/4_kinase_cat_sf"/>
</dbReference>
<evidence type="ECO:0000259" key="10">
    <source>
        <dbReference type="PROSITE" id="PS51545"/>
    </source>
</evidence>
<dbReference type="InterPro" id="IPR057754">
    <property type="entry name" value="PI4-kinase_beta/PIK1_cat"/>
</dbReference>
<dbReference type="STRING" id="56408.A0A1E5RGI7"/>
<dbReference type="InterPro" id="IPR001263">
    <property type="entry name" value="PI3K_accessory_dom"/>
</dbReference>
<evidence type="ECO:0000259" key="9">
    <source>
        <dbReference type="PROSITE" id="PS50290"/>
    </source>
</evidence>
<dbReference type="InterPro" id="IPR015433">
    <property type="entry name" value="PI3/4_kinase"/>
</dbReference>
<evidence type="ECO:0000256" key="7">
    <source>
        <dbReference type="ARBA" id="ARBA00023242"/>
    </source>
</evidence>
<dbReference type="InterPro" id="IPR000403">
    <property type="entry name" value="PI3/4_kinase_cat_dom"/>
</dbReference>
<dbReference type="GO" id="GO:0004430">
    <property type="term" value="F:1-phosphatidylinositol 4-kinase activity"/>
    <property type="evidence" value="ECO:0007669"/>
    <property type="project" value="UniProtKB-EC"/>
</dbReference>
<comment type="catalytic activity">
    <reaction evidence="1">
        <text>a 1,2-diacyl-sn-glycero-3-phospho-(1D-myo-inositol) + ATP = a 1,2-diacyl-sn-glycero-3-phospho-(1D-myo-inositol 4-phosphate) + ADP + H(+)</text>
        <dbReference type="Rhea" id="RHEA:19877"/>
        <dbReference type="ChEBI" id="CHEBI:15378"/>
        <dbReference type="ChEBI" id="CHEBI:30616"/>
        <dbReference type="ChEBI" id="CHEBI:57880"/>
        <dbReference type="ChEBI" id="CHEBI:58178"/>
        <dbReference type="ChEBI" id="CHEBI:456216"/>
        <dbReference type="EC" id="2.7.1.67"/>
    </reaction>
</comment>
<feature type="compositionally biased region" description="Basic residues" evidence="8">
    <location>
        <begin position="273"/>
        <end position="286"/>
    </location>
</feature>
<protein>
    <recommendedName>
        <fullName evidence="4">1-phosphatidylinositol 4-kinase</fullName>
        <ecNumber evidence="4">2.7.1.67</ecNumber>
    </recommendedName>
</protein>
<evidence type="ECO:0000256" key="6">
    <source>
        <dbReference type="ARBA" id="ARBA00022777"/>
    </source>
</evidence>
<dbReference type="Pfam" id="PF21245">
    <property type="entry name" value="PI4KB-PIK1_PIK"/>
    <property type="match status" value="1"/>
</dbReference>
<keyword evidence="7" id="KW-0539">Nucleus</keyword>